<reference evidence="9 10" key="1">
    <citation type="submission" date="2023-10" db="EMBL/GenBank/DDBJ databases">
        <title>Complete Genome Sequence of Limnobacter thiooxidans CS-K2T, Isolated from freshwater lake sediments in Bavaria, Germany.</title>
        <authorList>
            <person name="Naruki M."/>
            <person name="Watanabe A."/>
            <person name="Warashina T."/>
            <person name="Morita T."/>
            <person name="Arakawa K."/>
        </authorList>
    </citation>
    <scope>NUCLEOTIDE SEQUENCE [LARGE SCALE GENOMIC DNA]</scope>
    <source>
        <strain evidence="9 10">CS-K2</strain>
    </source>
</reference>
<organism evidence="9 10">
    <name type="scientific">Limnobacter thiooxidans</name>
    <dbReference type="NCBI Taxonomy" id="131080"/>
    <lineage>
        <taxon>Bacteria</taxon>
        <taxon>Pseudomonadati</taxon>
        <taxon>Pseudomonadota</taxon>
        <taxon>Betaproteobacteria</taxon>
        <taxon>Burkholderiales</taxon>
        <taxon>Burkholderiaceae</taxon>
        <taxon>Limnobacter</taxon>
    </lineage>
</organism>
<dbReference type="EMBL" id="AP028947">
    <property type="protein sequence ID" value="BET27116.1"/>
    <property type="molecule type" value="Genomic_DNA"/>
</dbReference>
<dbReference type="AlphaFoldDB" id="A0AA86MEJ8"/>
<evidence type="ECO:0000256" key="5">
    <source>
        <dbReference type="ARBA" id="ARBA00022840"/>
    </source>
</evidence>
<dbReference type="Proteomes" id="UP001329151">
    <property type="component" value="Chromosome"/>
</dbReference>
<comment type="similarity">
    <text evidence="1 6">Belongs to the Cob(I)alamin adenosyltransferase family.</text>
</comment>
<evidence type="ECO:0000313" key="9">
    <source>
        <dbReference type="EMBL" id="BET27116.1"/>
    </source>
</evidence>
<dbReference type="SUPFAM" id="SSF89028">
    <property type="entry name" value="Cobalamin adenosyltransferase-like"/>
    <property type="match status" value="1"/>
</dbReference>
<name>A0AA86MEJ8_9BURK</name>
<dbReference type="Gene3D" id="1.20.1200.10">
    <property type="entry name" value="Cobalamin adenosyltransferase-like"/>
    <property type="match status" value="1"/>
</dbReference>
<dbReference type="PANTHER" id="PTHR12213:SF0">
    <property type="entry name" value="CORRINOID ADENOSYLTRANSFERASE MMAB"/>
    <property type="match status" value="1"/>
</dbReference>
<evidence type="ECO:0000259" key="8">
    <source>
        <dbReference type="Pfam" id="PF01923"/>
    </source>
</evidence>
<protein>
    <recommendedName>
        <fullName evidence="6">Cobalamin adenosyltransferase</fullName>
        <ecNumber evidence="6">2.5.1.-</ecNumber>
    </recommendedName>
</protein>
<comment type="catalytic activity">
    <reaction evidence="6">
        <text>2 cob(II)alamin + AH2 + 2 ATP = 2 adenosylcob(III)alamin + 2 triphosphate + A + 2 H(+)</text>
        <dbReference type="Rhea" id="RHEA:53304"/>
        <dbReference type="ChEBI" id="CHEBI:13193"/>
        <dbReference type="ChEBI" id="CHEBI:15378"/>
        <dbReference type="ChEBI" id="CHEBI:16304"/>
        <dbReference type="ChEBI" id="CHEBI:17499"/>
        <dbReference type="ChEBI" id="CHEBI:18036"/>
        <dbReference type="ChEBI" id="CHEBI:18408"/>
        <dbReference type="ChEBI" id="CHEBI:30616"/>
    </reaction>
</comment>
<dbReference type="PANTHER" id="PTHR12213">
    <property type="entry name" value="CORRINOID ADENOSYLTRANSFERASE"/>
    <property type="match status" value="1"/>
</dbReference>
<dbReference type="NCBIfam" id="TIGR00636">
    <property type="entry name" value="PduO_Nterm"/>
    <property type="match status" value="1"/>
</dbReference>
<evidence type="ECO:0000256" key="6">
    <source>
        <dbReference type="RuleBase" id="RU366026"/>
    </source>
</evidence>
<accession>A0AA86MEJ8</accession>
<feature type="domain" description="Cobalamin adenosyltransferase-like" evidence="8">
    <location>
        <begin position="8"/>
        <end position="166"/>
    </location>
</feature>
<dbReference type="Pfam" id="PF01923">
    <property type="entry name" value="Cob_adeno_trans"/>
    <property type="match status" value="1"/>
</dbReference>
<gene>
    <name evidence="9" type="ORF">RGQ30_26170</name>
</gene>
<keyword evidence="5 6" id="KW-0067">ATP-binding</keyword>
<dbReference type="InterPro" id="IPR016030">
    <property type="entry name" value="CblAdoTrfase-like"/>
</dbReference>
<keyword evidence="6" id="KW-0169">Cobalamin biosynthesis</keyword>
<dbReference type="RefSeq" id="WP_130557776.1">
    <property type="nucleotide sequence ID" value="NZ_AP028947.1"/>
</dbReference>
<feature type="compositionally biased region" description="Low complexity" evidence="7">
    <location>
        <begin position="9"/>
        <end position="23"/>
    </location>
</feature>
<proteinExistence type="inferred from homology"/>
<dbReference type="InterPro" id="IPR029499">
    <property type="entry name" value="PduO-typ"/>
</dbReference>
<dbReference type="FunFam" id="1.20.1200.10:FF:000001">
    <property type="entry name" value="Cob(I)yrinic acid a,c-diamide adenosyltransferase"/>
    <property type="match status" value="1"/>
</dbReference>
<dbReference type="EC" id="2.5.1.-" evidence="6"/>
<keyword evidence="4 6" id="KW-0547">Nucleotide-binding</keyword>
<dbReference type="GO" id="GO:0005524">
    <property type="term" value="F:ATP binding"/>
    <property type="evidence" value="ECO:0007669"/>
    <property type="project" value="UniProtKB-UniRule"/>
</dbReference>
<evidence type="ECO:0000256" key="2">
    <source>
        <dbReference type="ARBA" id="ARBA00011233"/>
    </source>
</evidence>
<dbReference type="GO" id="GO:0009236">
    <property type="term" value="P:cobalamin biosynthetic process"/>
    <property type="evidence" value="ECO:0007669"/>
    <property type="project" value="UniProtKB-UniRule"/>
</dbReference>
<evidence type="ECO:0000256" key="7">
    <source>
        <dbReference type="SAM" id="MobiDB-lite"/>
    </source>
</evidence>
<dbReference type="GO" id="GO:0008817">
    <property type="term" value="F:corrinoid adenosyltransferase activity"/>
    <property type="evidence" value="ECO:0007669"/>
    <property type="project" value="TreeGrafter"/>
</dbReference>
<keyword evidence="10" id="KW-1185">Reference proteome</keyword>
<evidence type="ECO:0000313" key="10">
    <source>
        <dbReference type="Proteomes" id="UP001329151"/>
    </source>
</evidence>
<dbReference type="KEGG" id="lto:RGQ30_26170"/>
<evidence type="ECO:0000256" key="3">
    <source>
        <dbReference type="ARBA" id="ARBA00022679"/>
    </source>
</evidence>
<evidence type="ECO:0000256" key="4">
    <source>
        <dbReference type="ARBA" id="ARBA00022741"/>
    </source>
</evidence>
<comment type="subunit">
    <text evidence="2">Homotrimer.</text>
</comment>
<dbReference type="InterPro" id="IPR036451">
    <property type="entry name" value="CblAdoTrfase-like_sf"/>
</dbReference>
<keyword evidence="3 6" id="KW-0808">Transferase</keyword>
<evidence type="ECO:0000256" key="1">
    <source>
        <dbReference type="ARBA" id="ARBA00007487"/>
    </source>
</evidence>
<sequence length="186" mass="20953">MGNRLSSITTRTGDDGTTGLADGSRLAKNDLRVHAMGDVDELNSHLGLILTEPLPERLATELTRIQHDLFDLGAALCMPGFDVFPPQAVARLEDLIKEFNEPLPRLEEFILPGGSKASAYTHIARTVCRRAERVLVDLNQKSELPKDLLLYLNRLSDFLFVASRWIHHKKGVRDVQWKKGFNRPQE</sequence>
<feature type="region of interest" description="Disordered" evidence="7">
    <location>
        <begin position="1"/>
        <end position="23"/>
    </location>
</feature>